<evidence type="ECO:0000256" key="1">
    <source>
        <dbReference type="SAM" id="MobiDB-lite"/>
    </source>
</evidence>
<proteinExistence type="predicted"/>
<sequence>MVGESNTMEFVDCTSEGSFLCCFYHCCCCDSGGSHVPCRKDNCSGRLGRIPIRSALRVLRLARQHCACRSRRSEPHCPERHRESSGRSHSAELRPQTTPTMTRAPLLLTASLLACGGVAHASTDCGNPVTSADVAACADRENLVTEQKLGAVYSQVLMGPRKVDKAYGHSYPNRPPLHAAESFAAAQRAWLNFRRQSCHVEELVVRNSNPSRGDQPAIAVAACESRLSSARVAELESLVTTYDMSASKDYRQ</sequence>
<feature type="compositionally biased region" description="Basic and acidic residues" evidence="1">
    <location>
        <begin position="74"/>
        <end position="92"/>
    </location>
</feature>
<protein>
    <recommendedName>
        <fullName evidence="2">Lysozyme inhibitor LprI-like N-terminal domain-containing protein</fullName>
    </recommendedName>
</protein>
<dbReference type="InterPro" id="IPR009739">
    <property type="entry name" value="LprI-like_N"/>
</dbReference>
<evidence type="ECO:0000313" key="4">
    <source>
        <dbReference type="Proteomes" id="UP001189757"/>
    </source>
</evidence>
<dbReference type="EMBL" id="CATZLL010000009">
    <property type="protein sequence ID" value="CAJ0816541.1"/>
    <property type="molecule type" value="Genomic_DNA"/>
</dbReference>
<feature type="region of interest" description="Disordered" evidence="1">
    <location>
        <begin position="74"/>
        <end position="97"/>
    </location>
</feature>
<name>A0ABN9JQG3_9RALS</name>
<organism evidence="3 4">
    <name type="scientific">Ralstonia flaminis</name>
    <dbReference type="NCBI Taxonomy" id="3058597"/>
    <lineage>
        <taxon>Bacteria</taxon>
        <taxon>Pseudomonadati</taxon>
        <taxon>Pseudomonadota</taxon>
        <taxon>Betaproteobacteria</taxon>
        <taxon>Burkholderiales</taxon>
        <taxon>Burkholderiaceae</taxon>
        <taxon>Ralstonia</taxon>
    </lineage>
</organism>
<accession>A0ABN9JQG3</accession>
<dbReference type="Gene3D" id="1.20.1270.180">
    <property type="match status" value="1"/>
</dbReference>
<dbReference type="RefSeq" id="WP_316681559.1">
    <property type="nucleotide sequence ID" value="NZ_CATZLL010000009.1"/>
</dbReference>
<dbReference type="Proteomes" id="UP001189757">
    <property type="component" value="Unassembled WGS sequence"/>
</dbReference>
<feature type="domain" description="Lysozyme inhibitor LprI-like N-terminal" evidence="2">
    <location>
        <begin position="130"/>
        <end position="235"/>
    </location>
</feature>
<reference evidence="3 4" key="1">
    <citation type="submission" date="2023-07" db="EMBL/GenBank/DDBJ databases">
        <authorList>
            <person name="Peeters C."/>
        </authorList>
    </citation>
    <scope>NUCLEOTIDE SEQUENCE [LARGE SCALE GENOMIC DNA]</scope>
    <source>
        <strain evidence="3 4">LMG 18101</strain>
    </source>
</reference>
<comment type="caution">
    <text evidence="3">The sequence shown here is derived from an EMBL/GenBank/DDBJ whole genome shotgun (WGS) entry which is preliminary data.</text>
</comment>
<dbReference type="Pfam" id="PF07007">
    <property type="entry name" value="LprI"/>
    <property type="match status" value="1"/>
</dbReference>
<gene>
    <name evidence="3" type="ORF">LMG18101_02970</name>
</gene>
<evidence type="ECO:0000259" key="2">
    <source>
        <dbReference type="Pfam" id="PF07007"/>
    </source>
</evidence>
<evidence type="ECO:0000313" key="3">
    <source>
        <dbReference type="EMBL" id="CAJ0816541.1"/>
    </source>
</evidence>
<keyword evidence="4" id="KW-1185">Reference proteome</keyword>